<dbReference type="Gene3D" id="1.25.40.20">
    <property type="entry name" value="Ankyrin repeat-containing domain"/>
    <property type="match status" value="1"/>
</dbReference>
<evidence type="ECO:0000256" key="1">
    <source>
        <dbReference type="ARBA" id="ARBA00022737"/>
    </source>
</evidence>
<feature type="non-terminal residue" evidence="4">
    <location>
        <position position="1"/>
    </location>
</feature>
<feature type="repeat" description="ANK" evidence="3">
    <location>
        <begin position="17"/>
        <end position="49"/>
    </location>
</feature>
<dbReference type="OrthoDB" id="414816at2759"/>
<dbReference type="Proteomes" id="UP000193944">
    <property type="component" value="Unassembled WGS sequence"/>
</dbReference>
<dbReference type="STRING" id="1754192.A0A1Y1X9Q5"/>
<evidence type="ECO:0000256" key="3">
    <source>
        <dbReference type="PROSITE-ProRule" id="PRU00023"/>
    </source>
</evidence>
<dbReference type="Pfam" id="PF12796">
    <property type="entry name" value="Ank_2"/>
    <property type="match status" value="1"/>
</dbReference>
<keyword evidence="1" id="KW-0677">Repeat</keyword>
<dbReference type="EMBL" id="MCFG01000094">
    <property type="protein sequence ID" value="ORX82475.1"/>
    <property type="molecule type" value="Genomic_DNA"/>
</dbReference>
<dbReference type="PANTHER" id="PTHR24171:SF10">
    <property type="entry name" value="ANKYRIN REPEAT DOMAIN-CONTAINING PROTEIN 29-LIKE"/>
    <property type="match status" value="1"/>
</dbReference>
<dbReference type="InterPro" id="IPR036770">
    <property type="entry name" value="Ankyrin_rpt-contain_sf"/>
</dbReference>
<gene>
    <name evidence="4" type="ORF">BCR32DRAFT_196109</name>
</gene>
<comment type="caution">
    <text evidence="4">The sequence shown here is derived from an EMBL/GenBank/DDBJ whole genome shotgun (WGS) entry which is preliminary data.</text>
</comment>
<dbReference type="InterPro" id="IPR002110">
    <property type="entry name" value="Ankyrin_rpt"/>
</dbReference>
<feature type="non-terminal residue" evidence="4">
    <location>
        <position position="55"/>
    </location>
</feature>
<name>A0A1Y1X9Q5_9FUNG</name>
<evidence type="ECO:0000313" key="5">
    <source>
        <dbReference type="Proteomes" id="UP000193944"/>
    </source>
</evidence>
<reference evidence="4 5" key="1">
    <citation type="submission" date="2016-08" db="EMBL/GenBank/DDBJ databases">
        <title>A Parts List for Fungal Cellulosomes Revealed by Comparative Genomics.</title>
        <authorList>
            <consortium name="DOE Joint Genome Institute"/>
            <person name="Haitjema C.H."/>
            <person name="Gilmore S.P."/>
            <person name="Henske J.K."/>
            <person name="Solomon K.V."/>
            <person name="De Groot R."/>
            <person name="Kuo A."/>
            <person name="Mondo S.J."/>
            <person name="Salamov A.A."/>
            <person name="Labutti K."/>
            <person name="Zhao Z."/>
            <person name="Chiniquy J."/>
            <person name="Barry K."/>
            <person name="Brewer H.M."/>
            <person name="Purvine S.O."/>
            <person name="Wright A.T."/>
            <person name="Boxma B."/>
            <person name="Van Alen T."/>
            <person name="Hackstein J.H."/>
            <person name="Baker S.E."/>
            <person name="Grigoriev I.V."/>
            <person name="O'Malley M.A."/>
        </authorList>
    </citation>
    <scope>NUCLEOTIDE SEQUENCE [LARGE SCALE GENOMIC DNA]</scope>
    <source>
        <strain evidence="4 5">S4</strain>
    </source>
</reference>
<organism evidence="4 5">
    <name type="scientific">Anaeromyces robustus</name>
    <dbReference type="NCBI Taxonomy" id="1754192"/>
    <lineage>
        <taxon>Eukaryota</taxon>
        <taxon>Fungi</taxon>
        <taxon>Fungi incertae sedis</taxon>
        <taxon>Chytridiomycota</taxon>
        <taxon>Chytridiomycota incertae sedis</taxon>
        <taxon>Neocallimastigomycetes</taxon>
        <taxon>Neocallimastigales</taxon>
        <taxon>Neocallimastigaceae</taxon>
        <taxon>Anaeromyces</taxon>
    </lineage>
</organism>
<dbReference type="PANTHER" id="PTHR24171">
    <property type="entry name" value="ANKYRIN REPEAT DOMAIN-CONTAINING PROTEIN 39-RELATED"/>
    <property type="match status" value="1"/>
</dbReference>
<dbReference type="SUPFAM" id="SSF48403">
    <property type="entry name" value="Ankyrin repeat"/>
    <property type="match status" value="1"/>
</dbReference>
<dbReference type="SMART" id="SM00248">
    <property type="entry name" value="ANK"/>
    <property type="match status" value="1"/>
</dbReference>
<proteinExistence type="predicted"/>
<dbReference type="AlphaFoldDB" id="A0A1Y1X9Q5"/>
<sequence>VKYLVEHGADVNKQSNDSTTPLFYACINGHENIVKYLVEHGADVNKKNNDGKIPL</sequence>
<keyword evidence="5" id="KW-1185">Reference proteome</keyword>
<evidence type="ECO:0000256" key="2">
    <source>
        <dbReference type="ARBA" id="ARBA00023043"/>
    </source>
</evidence>
<keyword evidence="2 3" id="KW-0040">ANK repeat</keyword>
<dbReference type="PROSITE" id="PS50297">
    <property type="entry name" value="ANK_REP_REGION"/>
    <property type="match status" value="1"/>
</dbReference>
<evidence type="ECO:0000313" key="4">
    <source>
        <dbReference type="EMBL" id="ORX82475.1"/>
    </source>
</evidence>
<accession>A0A1Y1X9Q5</accession>
<protein>
    <submittedName>
        <fullName evidence="4">Ankyrin</fullName>
    </submittedName>
</protein>
<reference evidence="4 5" key="2">
    <citation type="submission" date="2016-08" db="EMBL/GenBank/DDBJ databases">
        <title>Pervasive Adenine N6-methylation of Active Genes in Fungi.</title>
        <authorList>
            <consortium name="DOE Joint Genome Institute"/>
            <person name="Mondo S.J."/>
            <person name="Dannebaum R.O."/>
            <person name="Kuo R.C."/>
            <person name="Labutti K."/>
            <person name="Haridas S."/>
            <person name="Kuo A."/>
            <person name="Salamov A."/>
            <person name="Ahrendt S.R."/>
            <person name="Lipzen A."/>
            <person name="Sullivan W."/>
            <person name="Andreopoulos W.B."/>
            <person name="Clum A."/>
            <person name="Lindquist E."/>
            <person name="Daum C."/>
            <person name="Ramamoorthy G.K."/>
            <person name="Gryganskyi A."/>
            <person name="Culley D."/>
            <person name="Magnuson J.K."/>
            <person name="James T.Y."/>
            <person name="O'Malley M.A."/>
            <person name="Stajich J.E."/>
            <person name="Spatafora J.W."/>
            <person name="Visel A."/>
            <person name="Grigoriev I.V."/>
        </authorList>
    </citation>
    <scope>NUCLEOTIDE SEQUENCE [LARGE SCALE GENOMIC DNA]</scope>
    <source>
        <strain evidence="4 5">S4</strain>
    </source>
</reference>
<dbReference type="PROSITE" id="PS50088">
    <property type="entry name" value="ANK_REPEAT"/>
    <property type="match status" value="1"/>
</dbReference>